<dbReference type="GeneID" id="49635884"/>
<gene>
    <name evidence="2" type="ORF">NCTC5908_01589</name>
</gene>
<evidence type="ECO:0008006" key="4">
    <source>
        <dbReference type="Google" id="ProtNLM"/>
    </source>
</evidence>
<dbReference type="PROSITE" id="PS51257">
    <property type="entry name" value="PROKAR_LIPOPROTEIN"/>
    <property type="match status" value="1"/>
</dbReference>
<name>A0A336NG07_AGGAP</name>
<feature type="signal peptide" evidence="1">
    <location>
        <begin position="1"/>
        <end position="20"/>
    </location>
</feature>
<dbReference type="EMBL" id="UFSP01000002">
    <property type="protein sequence ID" value="SSZ29783.1"/>
    <property type="molecule type" value="Genomic_DNA"/>
</dbReference>
<protein>
    <recommendedName>
        <fullName evidence="4">Lipoprotein</fullName>
    </recommendedName>
</protein>
<dbReference type="AlphaFoldDB" id="A0A336NG07"/>
<evidence type="ECO:0000313" key="3">
    <source>
        <dbReference type="Proteomes" id="UP000253728"/>
    </source>
</evidence>
<evidence type="ECO:0000313" key="2">
    <source>
        <dbReference type="EMBL" id="SSZ29783.1"/>
    </source>
</evidence>
<evidence type="ECO:0000256" key="1">
    <source>
        <dbReference type="SAM" id="SignalP"/>
    </source>
</evidence>
<feature type="chain" id="PRO_5016657964" description="Lipoprotein" evidence="1">
    <location>
        <begin position="21"/>
        <end position="155"/>
    </location>
</feature>
<reference evidence="2 3" key="1">
    <citation type="submission" date="2018-06" db="EMBL/GenBank/DDBJ databases">
        <authorList>
            <consortium name="Pathogen Informatics"/>
            <person name="Doyle S."/>
        </authorList>
    </citation>
    <scope>NUCLEOTIDE SEQUENCE [LARGE SCALE GENOMIC DNA]</scope>
    <source>
        <strain evidence="2 3">NCTC5908</strain>
    </source>
</reference>
<sequence length="155" mass="17765">MNKLKMMLFTTALVSLFACTTTSPPKKTLKTRFLKNNISQAELNNALNYKRYHYRCKNSETGSTSYLATYFPLSVESRMKDNFGFYFQLDGGNAIPFDHLANRALNARGSRFEVLYQSYNPIHGSTVDLVAREHSSVYYKNYQGTRKAWLNCRGG</sequence>
<organism evidence="2 3">
    <name type="scientific">Aggregatibacter aphrophilus</name>
    <name type="common">Haemophilus aphrophilus</name>
    <dbReference type="NCBI Taxonomy" id="732"/>
    <lineage>
        <taxon>Bacteria</taxon>
        <taxon>Pseudomonadati</taxon>
        <taxon>Pseudomonadota</taxon>
        <taxon>Gammaproteobacteria</taxon>
        <taxon>Pasteurellales</taxon>
        <taxon>Pasteurellaceae</taxon>
        <taxon>Aggregatibacter</taxon>
    </lineage>
</organism>
<keyword evidence="1" id="KW-0732">Signal</keyword>
<proteinExistence type="predicted"/>
<dbReference type="Proteomes" id="UP000253728">
    <property type="component" value="Unassembled WGS sequence"/>
</dbReference>
<accession>A0A336NG07</accession>
<dbReference type="RefSeq" id="WP_065336491.1">
    <property type="nucleotide sequence ID" value="NZ_LS483485.1"/>
</dbReference>